<accession>A0A9W8RRD7</accession>
<dbReference type="PROSITE" id="PS51186">
    <property type="entry name" value="GNAT"/>
    <property type="match status" value="1"/>
</dbReference>
<gene>
    <name evidence="4" type="ORF">NW762_010508</name>
</gene>
<dbReference type="GO" id="GO:0016747">
    <property type="term" value="F:acyltransferase activity, transferring groups other than amino-acyl groups"/>
    <property type="evidence" value="ECO:0007669"/>
    <property type="project" value="InterPro"/>
</dbReference>
<name>A0A9W8RRD7_9HYPO</name>
<dbReference type="InterPro" id="IPR016181">
    <property type="entry name" value="Acyl_CoA_acyltransferase"/>
</dbReference>
<evidence type="ECO:0000259" key="3">
    <source>
        <dbReference type="PROSITE" id="PS51186"/>
    </source>
</evidence>
<comment type="caution">
    <text evidence="4">The sequence shown here is derived from an EMBL/GenBank/DDBJ whole genome shotgun (WGS) entry which is preliminary data.</text>
</comment>
<keyword evidence="1" id="KW-0808">Transferase</keyword>
<dbReference type="CDD" id="cd04301">
    <property type="entry name" value="NAT_SF"/>
    <property type="match status" value="1"/>
</dbReference>
<dbReference type="PANTHER" id="PTHR43877:SF2">
    <property type="entry name" value="AMINOALKYLPHOSPHONATE N-ACETYLTRANSFERASE-RELATED"/>
    <property type="match status" value="1"/>
</dbReference>
<dbReference type="PANTHER" id="PTHR43877">
    <property type="entry name" value="AMINOALKYLPHOSPHONATE N-ACETYLTRANSFERASE-RELATED-RELATED"/>
    <property type="match status" value="1"/>
</dbReference>
<reference evidence="4" key="1">
    <citation type="submission" date="2022-09" db="EMBL/GenBank/DDBJ databases">
        <title>Fusarium specimens isolated from Avocado Roots.</title>
        <authorList>
            <person name="Stajich J."/>
            <person name="Roper C."/>
            <person name="Heimlech-Rivalta G."/>
        </authorList>
    </citation>
    <scope>NUCLEOTIDE SEQUENCE</scope>
    <source>
        <strain evidence="4">CF00136</strain>
    </source>
</reference>
<dbReference type="InterPro" id="IPR000182">
    <property type="entry name" value="GNAT_dom"/>
</dbReference>
<evidence type="ECO:0000256" key="1">
    <source>
        <dbReference type="ARBA" id="ARBA00022679"/>
    </source>
</evidence>
<organism evidence="4 5">
    <name type="scientific">Fusarium torreyae</name>
    <dbReference type="NCBI Taxonomy" id="1237075"/>
    <lineage>
        <taxon>Eukaryota</taxon>
        <taxon>Fungi</taxon>
        <taxon>Dikarya</taxon>
        <taxon>Ascomycota</taxon>
        <taxon>Pezizomycotina</taxon>
        <taxon>Sordariomycetes</taxon>
        <taxon>Hypocreomycetidae</taxon>
        <taxon>Hypocreales</taxon>
        <taxon>Nectriaceae</taxon>
        <taxon>Fusarium</taxon>
    </lineage>
</organism>
<feature type="domain" description="N-acetyltransferase" evidence="3">
    <location>
        <begin position="16"/>
        <end position="167"/>
    </location>
</feature>
<dbReference type="AlphaFoldDB" id="A0A9W8RRD7"/>
<keyword evidence="2" id="KW-0012">Acyltransferase</keyword>
<dbReference type="SUPFAM" id="SSF55729">
    <property type="entry name" value="Acyl-CoA N-acyltransferases (Nat)"/>
    <property type="match status" value="1"/>
</dbReference>
<dbReference type="OrthoDB" id="329272at2759"/>
<evidence type="ECO:0000313" key="5">
    <source>
        <dbReference type="Proteomes" id="UP001152049"/>
    </source>
</evidence>
<sequence length="167" mass="18668">MTMRTMQDPPFAAKDVSLRRAQIEDIPSIKSIVNGAYTKYIERIGKPPAPMTADYTALLGTNDVFVLQTHNDKVIVGSIVLKHEPGADHVQIGNLVVDVSAQGRGYGGVLMRYAEEFARSRGCSALTLFTNVKMYENLGLYPKMGFVESERKTEDGYERVYFRKDLV</sequence>
<protein>
    <recommendedName>
        <fullName evidence="3">N-acetyltransferase domain-containing protein</fullName>
    </recommendedName>
</protein>
<dbReference type="Gene3D" id="3.40.630.30">
    <property type="match status" value="1"/>
</dbReference>
<keyword evidence="5" id="KW-1185">Reference proteome</keyword>
<evidence type="ECO:0000256" key="2">
    <source>
        <dbReference type="ARBA" id="ARBA00023315"/>
    </source>
</evidence>
<proteinExistence type="predicted"/>
<dbReference type="EMBL" id="JAOQAZ010000024">
    <property type="protein sequence ID" value="KAJ4253353.1"/>
    <property type="molecule type" value="Genomic_DNA"/>
</dbReference>
<dbReference type="Proteomes" id="UP001152049">
    <property type="component" value="Unassembled WGS sequence"/>
</dbReference>
<evidence type="ECO:0000313" key="4">
    <source>
        <dbReference type="EMBL" id="KAJ4253353.1"/>
    </source>
</evidence>
<dbReference type="Pfam" id="PF00583">
    <property type="entry name" value="Acetyltransf_1"/>
    <property type="match status" value="1"/>
</dbReference>
<dbReference type="InterPro" id="IPR050832">
    <property type="entry name" value="Bact_Acetyltransf"/>
</dbReference>